<dbReference type="GO" id="GO:0033260">
    <property type="term" value="P:nuclear DNA replication"/>
    <property type="evidence" value="ECO:0007669"/>
    <property type="project" value="TreeGrafter"/>
</dbReference>
<evidence type="ECO:0000256" key="3">
    <source>
        <dbReference type="ARBA" id="ARBA00022771"/>
    </source>
</evidence>
<dbReference type="GO" id="GO:0008270">
    <property type="term" value="F:zinc ion binding"/>
    <property type="evidence" value="ECO:0007669"/>
    <property type="project" value="UniProtKB-KW"/>
</dbReference>
<evidence type="ECO:0000256" key="2">
    <source>
        <dbReference type="ARBA" id="ARBA00022723"/>
    </source>
</evidence>
<feature type="compositionally biased region" description="Low complexity" evidence="6">
    <location>
        <begin position="185"/>
        <end position="202"/>
    </location>
</feature>
<comment type="caution">
    <text evidence="7">The sequence shown here is derived from an EMBL/GenBank/DDBJ whole genome shotgun (WGS) entry which is preliminary data.</text>
</comment>
<keyword evidence="4" id="KW-0862">Zinc</keyword>
<feature type="compositionally biased region" description="Basic and acidic residues" evidence="6">
    <location>
        <begin position="282"/>
        <end position="292"/>
    </location>
</feature>
<feature type="region of interest" description="Disordered" evidence="6">
    <location>
        <begin position="323"/>
        <end position="392"/>
    </location>
</feature>
<evidence type="ECO:0000256" key="6">
    <source>
        <dbReference type="SAM" id="MobiDB-lite"/>
    </source>
</evidence>
<evidence type="ECO:0000256" key="1">
    <source>
        <dbReference type="ARBA" id="ARBA00004123"/>
    </source>
</evidence>
<gene>
    <name evidence="7" type="ORF">NLU13_6618</name>
</gene>
<keyword evidence="2" id="KW-0479">Metal-binding</keyword>
<feature type="compositionally biased region" description="Low complexity" evidence="6">
    <location>
        <begin position="92"/>
        <end position="102"/>
    </location>
</feature>
<dbReference type="GO" id="GO:0044773">
    <property type="term" value="P:mitotic DNA damage checkpoint signaling"/>
    <property type="evidence" value="ECO:0007669"/>
    <property type="project" value="TreeGrafter"/>
</dbReference>
<organism evidence="7 8">
    <name type="scientific">Sarocladium strictum</name>
    <name type="common">Black bundle disease fungus</name>
    <name type="synonym">Acremonium strictum</name>
    <dbReference type="NCBI Taxonomy" id="5046"/>
    <lineage>
        <taxon>Eukaryota</taxon>
        <taxon>Fungi</taxon>
        <taxon>Dikarya</taxon>
        <taxon>Ascomycota</taxon>
        <taxon>Pezizomycotina</taxon>
        <taxon>Sordariomycetes</taxon>
        <taxon>Hypocreomycetidae</taxon>
        <taxon>Hypocreales</taxon>
        <taxon>Sarocladiaceae</taxon>
        <taxon>Sarocladium</taxon>
    </lineage>
</organism>
<evidence type="ECO:0000256" key="5">
    <source>
        <dbReference type="ARBA" id="ARBA00023242"/>
    </source>
</evidence>
<dbReference type="GO" id="GO:0005681">
    <property type="term" value="C:spliceosomal complex"/>
    <property type="evidence" value="ECO:0007669"/>
    <property type="project" value="InterPro"/>
</dbReference>
<keyword evidence="8" id="KW-1185">Reference proteome</keyword>
<accession>A0AA39GG79</accession>
<feature type="region of interest" description="Disordered" evidence="6">
    <location>
        <begin position="270"/>
        <end position="309"/>
    </location>
</feature>
<comment type="subcellular location">
    <subcellularLocation>
        <location evidence="1">Nucleus</location>
    </subcellularLocation>
</comment>
<sequence length="392" mass="42272">MSDVRALLRQQREARRIDHPQAAYSDAGKLLCTLCRDQVKTEALWDSHLQSASHRQNAQRARSAAESLGNGIERKDHAETTAESSNSDEADAPAAAESTMASHPKRKHSRDEDGDDIMDEAVRRKRSRPDISEASARSDSETRPHRSNSETLTPPSLARRPSTTPSQGVELQIPSRPATPSYRDGSSTSTPGAAASNGATNGQQASRPGKASASATAASADGETSNTPSTAQVDESEWAAFEADIAAASVPYDEDATISAPAMTAEEAAAAAQSALNGEGNDASKRKTKADVDLEDEKEEATRALEEEFEEMEELEARVQRLREKREDIRRKRSESHGQATAAAPTKLNNGVGKENIQGTMAGNAVAEGDEEDEDDEEDDEDDWDSFRLRGR</sequence>
<dbReference type="AlphaFoldDB" id="A0AA39GG79"/>
<proteinExistence type="predicted"/>
<dbReference type="EMBL" id="JAPDFR010000005">
    <property type="protein sequence ID" value="KAK0386782.1"/>
    <property type="molecule type" value="Genomic_DNA"/>
</dbReference>
<dbReference type="InterPro" id="IPR040050">
    <property type="entry name" value="ZNF830-like"/>
</dbReference>
<dbReference type="GO" id="GO:0003676">
    <property type="term" value="F:nucleic acid binding"/>
    <property type="evidence" value="ECO:0007669"/>
    <property type="project" value="InterPro"/>
</dbReference>
<keyword evidence="5" id="KW-0539">Nucleus</keyword>
<protein>
    <recommendedName>
        <fullName evidence="9">Coiled-coil domain-containing protein 16</fullName>
    </recommendedName>
</protein>
<dbReference type="PANTHER" id="PTHR13278:SF0">
    <property type="entry name" value="ZINC FINGER PROTEIN 830"/>
    <property type="match status" value="1"/>
</dbReference>
<feature type="compositionally biased region" description="Basic and acidic residues" evidence="6">
    <location>
        <begin position="128"/>
        <end position="148"/>
    </location>
</feature>
<dbReference type="GO" id="GO:0033314">
    <property type="term" value="P:mitotic DNA replication checkpoint signaling"/>
    <property type="evidence" value="ECO:0007669"/>
    <property type="project" value="TreeGrafter"/>
</dbReference>
<dbReference type="PANTHER" id="PTHR13278">
    <property type="entry name" value="ZINC FINGER PROTEIN 830"/>
    <property type="match status" value="1"/>
</dbReference>
<feature type="compositionally biased region" description="Acidic residues" evidence="6">
    <location>
        <begin position="368"/>
        <end position="384"/>
    </location>
</feature>
<evidence type="ECO:0008006" key="9">
    <source>
        <dbReference type="Google" id="ProtNLM"/>
    </source>
</evidence>
<feature type="compositionally biased region" description="Polar residues" evidence="6">
    <location>
        <begin position="222"/>
        <end position="233"/>
    </location>
</feature>
<reference evidence="7" key="1">
    <citation type="submission" date="2022-10" db="EMBL/GenBank/DDBJ databases">
        <title>Determination and structural analysis of whole genome sequence of Sarocladium strictum F4-1.</title>
        <authorList>
            <person name="Hu L."/>
            <person name="Jiang Y."/>
        </authorList>
    </citation>
    <scope>NUCLEOTIDE SEQUENCE</scope>
    <source>
        <strain evidence="7">F4-1</strain>
    </source>
</reference>
<keyword evidence="3" id="KW-0863">Zinc-finger</keyword>
<feature type="region of interest" description="Disordered" evidence="6">
    <location>
        <begin position="52"/>
        <end position="236"/>
    </location>
</feature>
<name>A0AA39GG79_SARSR</name>
<feature type="compositionally biased region" description="Low complexity" evidence="6">
    <location>
        <begin position="211"/>
        <end position="220"/>
    </location>
</feature>
<evidence type="ECO:0000256" key="4">
    <source>
        <dbReference type="ARBA" id="ARBA00022833"/>
    </source>
</evidence>
<evidence type="ECO:0000313" key="8">
    <source>
        <dbReference type="Proteomes" id="UP001175261"/>
    </source>
</evidence>
<evidence type="ECO:0000313" key="7">
    <source>
        <dbReference type="EMBL" id="KAK0386782.1"/>
    </source>
</evidence>
<dbReference type="Proteomes" id="UP001175261">
    <property type="component" value="Unassembled WGS sequence"/>
</dbReference>